<evidence type="ECO:0000313" key="5">
    <source>
        <dbReference type="Proteomes" id="UP000190285"/>
    </source>
</evidence>
<dbReference type="AlphaFoldDB" id="A0A1T5LYI9"/>
<dbReference type="InterPro" id="IPR023772">
    <property type="entry name" value="DNA-bd_HTH_TetR-type_CS"/>
</dbReference>
<reference evidence="4 5" key="1">
    <citation type="submission" date="2017-02" db="EMBL/GenBank/DDBJ databases">
        <authorList>
            <person name="Peterson S.W."/>
        </authorList>
    </citation>
    <scope>NUCLEOTIDE SEQUENCE [LARGE SCALE GENOMIC DNA]</scope>
    <source>
        <strain evidence="4 5">M1</strain>
    </source>
</reference>
<evidence type="ECO:0000256" key="1">
    <source>
        <dbReference type="ARBA" id="ARBA00023125"/>
    </source>
</evidence>
<dbReference type="Pfam" id="PF00440">
    <property type="entry name" value="TetR_N"/>
    <property type="match status" value="1"/>
</dbReference>
<dbReference type="GO" id="GO:0003677">
    <property type="term" value="F:DNA binding"/>
    <property type="evidence" value="ECO:0007669"/>
    <property type="project" value="UniProtKB-UniRule"/>
</dbReference>
<dbReference type="PANTHER" id="PTHR43479">
    <property type="entry name" value="ACREF/ENVCD OPERON REPRESSOR-RELATED"/>
    <property type="match status" value="1"/>
</dbReference>
<dbReference type="PANTHER" id="PTHR43479:SF11">
    <property type="entry name" value="ACREF_ENVCD OPERON REPRESSOR-RELATED"/>
    <property type="match status" value="1"/>
</dbReference>
<sequence length="195" mass="22407">MAQFLKEEIRKRIIKSAIKEFSEKGYDRSSIKSIAKGADISVGNLYRYFENKEDLLREVIEPVFGELAQMINAENILSDMDYKGYIYNKLNRFLDLYIANKSIFFVVIDGCKGTKMGNIIDSFTDMLADNIQKLISKFNIGDLINVWGFSRALAVAVIQGTISILRDSSDEDVKANFFQYISFLMNDFDQRLEKI</sequence>
<accession>A0A1T5LYI9</accession>
<dbReference type="Gene3D" id="1.10.357.10">
    <property type="entry name" value="Tetracycline Repressor, domain 2"/>
    <property type="match status" value="1"/>
</dbReference>
<dbReference type="SUPFAM" id="SSF46689">
    <property type="entry name" value="Homeodomain-like"/>
    <property type="match status" value="1"/>
</dbReference>
<dbReference type="InterPro" id="IPR050624">
    <property type="entry name" value="HTH-type_Tx_Regulator"/>
</dbReference>
<keyword evidence="1 2" id="KW-0238">DNA-binding</keyword>
<proteinExistence type="predicted"/>
<dbReference type="InterPro" id="IPR001647">
    <property type="entry name" value="HTH_TetR"/>
</dbReference>
<feature type="DNA-binding region" description="H-T-H motif" evidence="2">
    <location>
        <begin position="30"/>
        <end position="49"/>
    </location>
</feature>
<dbReference type="RefSeq" id="WP_170917478.1">
    <property type="nucleotide sequence ID" value="NZ_FUZT01000009.1"/>
</dbReference>
<dbReference type="PROSITE" id="PS50977">
    <property type="entry name" value="HTH_TETR_2"/>
    <property type="match status" value="1"/>
</dbReference>
<dbReference type="EMBL" id="FUZT01000009">
    <property type="protein sequence ID" value="SKC81037.1"/>
    <property type="molecule type" value="Genomic_DNA"/>
</dbReference>
<feature type="domain" description="HTH tetR-type" evidence="3">
    <location>
        <begin position="7"/>
        <end position="67"/>
    </location>
</feature>
<keyword evidence="5" id="KW-1185">Reference proteome</keyword>
<protein>
    <submittedName>
        <fullName evidence="4">Transcriptional regulator, TetR family</fullName>
    </submittedName>
</protein>
<dbReference type="PROSITE" id="PS01081">
    <property type="entry name" value="HTH_TETR_1"/>
    <property type="match status" value="1"/>
</dbReference>
<gene>
    <name evidence="4" type="ORF">SAMN02194393_03529</name>
</gene>
<name>A0A1T5LYI9_9FIRM</name>
<dbReference type="PRINTS" id="PR00455">
    <property type="entry name" value="HTHTETR"/>
</dbReference>
<dbReference type="InterPro" id="IPR009057">
    <property type="entry name" value="Homeodomain-like_sf"/>
</dbReference>
<evidence type="ECO:0000256" key="2">
    <source>
        <dbReference type="PROSITE-ProRule" id="PRU00335"/>
    </source>
</evidence>
<dbReference type="STRING" id="36842.SAMN02194393_03529"/>
<organism evidence="4 5">
    <name type="scientific">Maledivibacter halophilus</name>
    <dbReference type="NCBI Taxonomy" id="36842"/>
    <lineage>
        <taxon>Bacteria</taxon>
        <taxon>Bacillati</taxon>
        <taxon>Bacillota</taxon>
        <taxon>Clostridia</taxon>
        <taxon>Peptostreptococcales</taxon>
        <taxon>Caminicellaceae</taxon>
        <taxon>Maledivibacter</taxon>
    </lineage>
</organism>
<dbReference type="Proteomes" id="UP000190285">
    <property type="component" value="Unassembled WGS sequence"/>
</dbReference>
<evidence type="ECO:0000313" key="4">
    <source>
        <dbReference type="EMBL" id="SKC81037.1"/>
    </source>
</evidence>
<evidence type="ECO:0000259" key="3">
    <source>
        <dbReference type="PROSITE" id="PS50977"/>
    </source>
</evidence>